<protein>
    <recommendedName>
        <fullName evidence="2">PWWP domain-containing protein</fullName>
    </recommendedName>
</protein>
<dbReference type="EMBL" id="JAXIOK010000013">
    <property type="protein sequence ID" value="KAK4756611.1"/>
    <property type="molecule type" value="Genomic_DNA"/>
</dbReference>
<proteinExistence type="predicted"/>
<feature type="compositionally biased region" description="Basic and acidic residues" evidence="1">
    <location>
        <begin position="739"/>
        <end position="751"/>
    </location>
</feature>
<accession>A0AAN7JZ53</accession>
<dbReference type="SUPFAM" id="SSF63748">
    <property type="entry name" value="Tudor/PWWP/MBT"/>
    <property type="match status" value="1"/>
</dbReference>
<feature type="compositionally biased region" description="Basic and acidic residues" evidence="1">
    <location>
        <begin position="210"/>
        <end position="220"/>
    </location>
</feature>
<dbReference type="AlphaFoldDB" id="A0AAN7JZ53"/>
<evidence type="ECO:0000313" key="4">
    <source>
        <dbReference type="Proteomes" id="UP001345219"/>
    </source>
</evidence>
<gene>
    <name evidence="3" type="ORF">SAY87_006738</name>
</gene>
<dbReference type="CDD" id="cd05162">
    <property type="entry name" value="PWWP"/>
    <property type="match status" value="1"/>
</dbReference>
<dbReference type="PANTHER" id="PTHR33697">
    <property type="entry name" value="T17B22.17 PROTEIN-RELATED"/>
    <property type="match status" value="1"/>
</dbReference>
<keyword evidence="4" id="KW-1185">Reference proteome</keyword>
<dbReference type="Gene3D" id="2.30.30.140">
    <property type="match status" value="1"/>
</dbReference>
<feature type="region of interest" description="Disordered" evidence="1">
    <location>
        <begin position="492"/>
        <end position="531"/>
    </location>
</feature>
<name>A0AAN7JZ53_9MYRT</name>
<feature type="region of interest" description="Disordered" evidence="1">
    <location>
        <begin position="269"/>
        <end position="289"/>
    </location>
</feature>
<feature type="domain" description="PWWP" evidence="2">
    <location>
        <begin position="19"/>
        <end position="74"/>
    </location>
</feature>
<organism evidence="3 4">
    <name type="scientific">Trapa incisa</name>
    <dbReference type="NCBI Taxonomy" id="236973"/>
    <lineage>
        <taxon>Eukaryota</taxon>
        <taxon>Viridiplantae</taxon>
        <taxon>Streptophyta</taxon>
        <taxon>Embryophyta</taxon>
        <taxon>Tracheophyta</taxon>
        <taxon>Spermatophyta</taxon>
        <taxon>Magnoliopsida</taxon>
        <taxon>eudicotyledons</taxon>
        <taxon>Gunneridae</taxon>
        <taxon>Pentapetalae</taxon>
        <taxon>rosids</taxon>
        <taxon>malvids</taxon>
        <taxon>Myrtales</taxon>
        <taxon>Lythraceae</taxon>
        <taxon>Trapa</taxon>
    </lineage>
</organism>
<dbReference type="InterPro" id="IPR044679">
    <property type="entry name" value="PWWP2-like"/>
</dbReference>
<comment type="caution">
    <text evidence="3">The sequence shown here is derived from an EMBL/GenBank/DDBJ whole genome shotgun (WGS) entry which is preliminary data.</text>
</comment>
<reference evidence="3 4" key="1">
    <citation type="journal article" date="2023" name="Hortic Res">
        <title>Pangenome of water caltrop reveals structural variations and asymmetric subgenome divergence after allopolyploidization.</title>
        <authorList>
            <person name="Zhang X."/>
            <person name="Chen Y."/>
            <person name="Wang L."/>
            <person name="Yuan Y."/>
            <person name="Fang M."/>
            <person name="Shi L."/>
            <person name="Lu R."/>
            <person name="Comes H.P."/>
            <person name="Ma Y."/>
            <person name="Chen Y."/>
            <person name="Huang G."/>
            <person name="Zhou Y."/>
            <person name="Zheng Z."/>
            <person name="Qiu Y."/>
        </authorList>
    </citation>
    <scope>NUCLEOTIDE SEQUENCE [LARGE SCALE GENOMIC DNA]</scope>
    <source>
        <tissue evidence="3">Roots</tissue>
    </source>
</reference>
<feature type="compositionally biased region" description="Polar residues" evidence="1">
    <location>
        <begin position="143"/>
        <end position="155"/>
    </location>
</feature>
<dbReference type="InterPro" id="IPR000313">
    <property type="entry name" value="PWWP_dom"/>
</dbReference>
<evidence type="ECO:0000313" key="3">
    <source>
        <dbReference type="EMBL" id="KAK4756611.1"/>
    </source>
</evidence>
<feature type="compositionally biased region" description="Polar residues" evidence="1">
    <location>
        <begin position="188"/>
        <end position="198"/>
    </location>
</feature>
<dbReference type="Proteomes" id="UP001345219">
    <property type="component" value="Chromosome 6"/>
</dbReference>
<feature type="region of interest" description="Disordered" evidence="1">
    <location>
        <begin position="187"/>
        <end position="232"/>
    </location>
</feature>
<feature type="region of interest" description="Disordered" evidence="1">
    <location>
        <begin position="136"/>
        <end position="175"/>
    </location>
</feature>
<evidence type="ECO:0000259" key="2">
    <source>
        <dbReference type="PROSITE" id="PS50812"/>
    </source>
</evidence>
<dbReference type="PANTHER" id="PTHR33697:SF1">
    <property type="entry name" value="TUDOR_PWWP_MBT SUPERFAMILY PROTEIN"/>
    <property type="match status" value="1"/>
</dbReference>
<feature type="compositionally biased region" description="Basic residues" evidence="1">
    <location>
        <begin position="707"/>
        <end position="730"/>
    </location>
</feature>
<dbReference type="PROSITE" id="PS50812">
    <property type="entry name" value="PWWP"/>
    <property type="match status" value="1"/>
</dbReference>
<dbReference type="Pfam" id="PF00855">
    <property type="entry name" value="PWWP"/>
    <property type="match status" value="1"/>
</dbReference>
<evidence type="ECO:0000256" key="1">
    <source>
        <dbReference type="SAM" id="MobiDB-lite"/>
    </source>
</evidence>
<sequence>MGGSSGEPSSNNKGIDASVGGLVWVRRRNGSWWPGRIVGLDELSEDCLVSPRSGTPVKLLGREDASVDWYNLEKSKRVKAFRCGEYDDCIEKAKAAAANSSKKAVKYARREDAILHALEIESVRLGKDHPYYFNRMDSMSGRPETSATVSPTMSRSVGKETNGMSDDECKETNGMSDDEVDGEFGSTPEMSHSVSYLNEPSHACPIKGKANREMRRRTPNDSEDDGDEGAKRMRGLEDLGMGVVFDRKTQPEPMQMDNGFVHDPNACNGVSNESPMNGGKGYSSSSLKRKRSQVAHVHDFLKRKNRRRPLTKVLESTTMVSVPISCDQFASSCGAHLGALSDAKIAMMQSLESKRGLSSVVVDKSSESTGLVCENETLTYSAENANTNTDQVYIHQKIKNEPFCLPDQPEIVQTDDLFDVPFISEDKKSAGFPSVNTSCSSGRSPVGILGIQSSQISQAEAVSLHCEALNESVVSTSSAAIHVDNVTQRIEKNTSKWQSKGKRNSRDLGNKKRRRSIAKSSNTGGRSNPDAYLAGLDFHQKEDLNKKIDRYLVTLPGSEDKKLTGVCGWGKRTSLRASQKRPQELKILPETSVTPQRLLPYRQSRYTVNPRYETDEIHVGIFGSNSESSLYDIDLQVNASYRPPHVPLVSLMSKLNGKAIVGHPLAVEALENDDFNVVALGGSEKMFGTQRSSEIIFVSGKKKNASRSRFSSYKKPKSKKSGLMSKKMRKLSSLTGHKRGGDNQRNLEEKPSSSVITCIPLKVVFSRINEAVTGSVRPTNRASTA</sequence>
<feature type="region of interest" description="Disordered" evidence="1">
    <location>
        <begin position="707"/>
        <end position="752"/>
    </location>
</feature>